<dbReference type="InterPro" id="IPR029058">
    <property type="entry name" value="AB_hydrolase_fold"/>
</dbReference>
<evidence type="ECO:0000259" key="3">
    <source>
        <dbReference type="Pfam" id="PF00561"/>
    </source>
</evidence>
<evidence type="ECO:0000313" key="5">
    <source>
        <dbReference type="Proteomes" id="UP001157910"/>
    </source>
</evidence>
<dbReference type="RefSeq" id="WP_283407197.1">
    <property type="nucleotide sequence ID" value="NZ_FXUI01000025.1"/>
</dbReference>
<gene>
    <name evidence="2" type="primary">rutD</name>
    <name evidence="4" type="ORF">SAMN06296065_1254</name>
</gene>
<dbReference type="GO" id="GO:0016787">
    <property type="term" value="F:hydrolase activity"/>
    <property type="evidence" value="ECO:0007669"/>
    <property type="project" value="UniProtKB-KW"/>
</dbReference>
<comment type="similarity">
    <text evidence="2">Belongs to the AB hydrolase superfamily. Hydrolase RutD family.</text>
</comment>
<accession>A0ABY1QWJ8</accession>
<comment type="function">
    <text evidence="2">Involved in pyrimidine catabolism. May facilitate the hydrolysis of carbamate, a reaction that can also occur spontaneously.</text>
</comment>
<evidence type="ECO:0000256" key="1">
    <source>
        <dbReference type="ARBA" id="ARBA00022801"/>
    </source>
</evidence>
<dbReference type="Proteomes" id="UP001157910">
    <property type="component" value="Unassembled WGS sequence"/>
</dbReference>
<organism evidence="4 5">
    <name type="scientific">Novosphingobium panipatense</name>
    <dbReference type="NCBI Taxonomy" id="428991"/>
    <lineage>
        <taxon>Bacteria</taxon>
        <taxon>Pseudomonadati</taxon>
        <taxon>Pseudomonadota</taxon>
        <taxon>Alphaproteobacteria</taxon>
        <taxon>Sphingomonadales</taxon>
        <taxon>Sphingomonadaceae</taxon>
        <taxon>Novosphingobium</taxon>
    </lineage>
</organism>
<comment type="caution">
    <text evidence="4">The sequence shown here is derived from an EMBL/GenBank/DDBJ whole genome shotgun (WGS) entry which is preliminary data.</text>
</comment>
<keyword evidence="5" id="KW-1185">Reference proteome</keyword>
<dbReference type="SUPFAM" id="SSF53474">
    <property type="entry name" value="alpha/beta-Hydrolases"/>
    <property type="match status" value="1"/>
</dbReference>
<dbReference type="HAMAP" id="MF_00832">
    <property type="entry name" value="RutD"/>
    <property type="match status" value="1"/>
</dbReference>
<dbReference type="InterPro" id="IPR050471">
    <property type="entry name" value="AB_hydrolase"/>
</dbReference>
<evidence type="ECO:0000313" key="4">
    <source>
        <dbReference type="EMBL" id="SMP82487.1"/>
    </source>
</evidence>
<dbReference type="Gene3D" id="3.40.50.1820">
    <property type="entry name" value="alpha/beta hydrolase"/>
    <property type="match status" value="1"/>
</dbReference>
<dbReference type="InterPro" id="IPR000073">
    <property type="entry name" value="AB_hydrolase_1"/>
</dbReference>
<feature type="domain" description="AB hydrolase-1" evidence="3">
    <location>
        <begin position="19"/>
        <end position="125"/>
    </location>
</feature>
<dbReference type="InterPro" id="IPR019913">
    <property type="entry name" value="Pyrimidine_utilisation_RutD"/>
</dbReference>
<dbReference type="EC" id="3.5.1.-" evidence="2"/>
<dbReference type="PANTHER" id="PTHR43433">
    <property type="entry name" value="HYDROLASE, ALPHA/BETA FOLD FAMILY PROTEIN"/>
    <property type="match status" value="1"/>
</dbReference>
<keyword evidence="1 2" id="KW-0378">Hydrolase</keyword>
<name>A0ABY1QWJ8_9SPHN</name>
<reference evidence="4 5" key="1">
    <citation type="submission" date="2017-05" db="EMBL/GenBank/DDBJ databases">
        <authorList>
            <person name="Varghese N."/>
            <person name="Submissions S."/>
        </authorList>
    </citation>
    <scope>NUCLEOTIDE SEQUENCE [LARGE SCALE GENOMIC DNA]</scope>
    <source>
        <strain evidence="4 5">SM16</strain>
    </source>
</reference>
<dbReference type="PRINTS" id="PR00111">
    <property type="entry name" value="ABHYDROLASE"/>
</dbReference>
<evidence type="ECO:0000256" key="2">
    <source>
        <dbReference type="HAMAP-Rule" id="MF_00832"/>
    </source>
</evidence>
<dbReference type="EMBL" id="FXUI01000025">
    <property type="protein sequence ID" value="SMP82487.1"/>
    <property type="molecule type" value="Genomic_DNA"/>
</dbReference>
<dbReference type="NCBIfam" id="TIGR03611">
    <property type="entry name" value="RutD"/>
    <property type="match status" value="1"/>
</dbReference>
<comment type="catalytic activity">
    <reaction evidence="2">
        <text>carbamate + 2 H(+) = NH4(+) + CO2</text>
        <dbReference type="Rhea" id="RHEA:15649"/>
        <dbReference type="ChEBI" id="CHEBI:13941"/>
        <dbReference type="ChEBI" id="CHEBI:15378"/>
        <dbReference type="ChEBI" id="CHEBI:16526"/>
        <dbReference type="ChEBI" id="CHEBI:28938"/>
    </reaction>
</comment>
<sequence length="266" mass="28416">MALSRSGIAFETFGSPEAPALVFSAGLGGGGNYWRAHAEALSDAYHAVIYDQAGTAESKGVPLPEPYSVEAMAEDVVDVLDTIGVERAHFVGHAAGGCVGLDLALHHPGRVASVTVVNGWARVDRHFARCMEIRRGILEAQGVEAYLRAQPLFLFPADWLDAHLDELDAGLAHHIADFQGRDTLFARMAALERFDATALVADIVAPVLLVSARDDLLVNAQASERLAGLLGNVKCVSFERGGHAINVTEFAKFNAELRQFLASASQ</sequence>
<proteinExistence type="inferred from homology"/>
<dbReference type="Pfam" id="PF00561">
    <property type="entry name" value="Abhydrolase_1"/>
    <property type="match status" value="1"/>
</dbReference>
<protein>
    <recommendedName>
        <fullName evidence="2">Putative carbamate hydrolase RutD</fullName>
        <ecNumber evidence="2">3.5.1.-</ecNumber>
    </recommendedName>
    <alternativeName>
        <fullName evidence="2">Aminohydrolase</fullName>
    </alternativeName>
</protein>
<dbReference type="PANTHER" id="PTHR43433:SF5">
    <property type="entry name" value="AB HYDROLASE-1 DOMAIN-CONTAINING PROTEIN"/>
    <property type="match status" value="1"/>
</dbReference>